<keyword evidence="6 8" id="KW-0472">Membrane</keyword>
<feature type="region of interest" description="Disordered" evidence="7">
    <location>
        <begin position="1"/>
        <end position="99"/>
    </location>
</feature>
<dbReference type="AlphaFoldDB" id="A0A2V3IST2"/>
<organism evidence="9 10">
    <name type="scientific">Gracilariopsis chorda</name>
    <dbReference type="NCBI Taxonomy" id="448386"/>
    <lineage>
        <taxon>Eukaryota</taxon>
        <taxon>Rhodophyta</taxon>
        <taxon>Florideophyceae</taxon>
        <taxon>Rhodymeniophycidae</taxon>
        <taxon>Gracilariales</taxon>
        <taxon>Gracilariaceae</taxon>
        <taxon>Gracilariopsis</taxon>
    </lineage>
</organism>
<feature type="compositionally biased region" description="Basic and acidic residues" evidence="7">
    <location>
        <begin position="78"/>
        <end position="99"/>
    </location>
</feature>
<dbReference type="GO" id="GO:0007219">
    <property type="term" value="P:Notch signaling pathway"/>
    <property type="evidence" value="ECO:0007669"/>
    <property type="project" value="UniProtKB-KW"/>
</dbReference>
<keyword evidence="5 8" id="KW-1133">Transmembrane helix</keyword>
<evidence type="ECO:0000256" key="6">
    <source>
        <dbReference type="ARBA" id="ARBA00023136"/>
    </source>
</evidence>
<protein>
    <recommendedName>
        <fullName evidence="11">Gamma-secretase subunit PEN-2</fullName>
    </recommendedName>
</protein>
<accession>A0A2V3IST2</accession>
<dbReference type="EMBL" id="NBIV01000068">
    <property type="protein sequence ID" value="PXF45178.1"/>
    <property type="molecule type" value="Genomic_DNA"/>
</dbReference>
<dbReference type="GO" id="GO:0070765">
    <property type="term" value="C:gamma-secretase complex"/>
    <property type="evidence" value="ECO:0007669"/>
    <property type="project" value="TreeGrafter"/>
</dbReference>
<dbReference type="Proteomes" id="UP000247409">
    <property type="component" value="Unassembled WGS sequence"/>
</dbReference>
<reference evidence="9 10" key="1">
    <citation type="journal article" date="2018" name="Mol. Biol. Evol.">
        <title>Analysis of the draft genome of the red seaweed Gracilariopsis chorda provides insights into genome size evolution in Rhodophyta.</title>
        <authorList>
            <person name="Lee J."/>
            <person name="Yang E.C."/>
            <person name="Graf L."/>
            <person name="Yang J.H."/>
            <person name="Qiu H."/>
            <person name="Zel Zion U."/>
            <person name="Chan C.X."/>
            <person name="Stephens T.G."/>
            <person name="Weber A.P.M."/>
            <person name="Boo G.H."/>
            <person name="Boo S.M."/>
            <person name="Kim K.M."/>
            <person name="Shin Y."/>
            <person name="Jung M."/>
            <person name="Lee S.J."/>
            <person name="Yim H.S."/>
            <person name="Lee J.H."/>
            <person name="Bhattacharya D."/>
            <person name="Yoon H.S."/>
        </authorList>
    </citation>
    <scope>NUCLEOTIDE SEQUENCE [LARGE SCALE GENOMIC DNA]</scope>
    <source>
        <strain evidence="9 10">SKKU-2015</strain>
        <tissue evidence="9">Whole body</tissue>
    </source>
</reference>
<evidence type="ECO:0008006" key="11">
    <source>
        <dbReference type="Google" id="ProtNLM"/>
    </source>
</evidence>
<dbReference type="PANTHER" id="PTHR16318">
    <property type="entry name" value="GAMMA-SECRETASE SUBUNIT PEN-2"/>
    <property type="match status" value="1"/>
</dbReference>
<evidence type="ECO:0000256" key="4">
    <source>
        <dbReference type="ARBA" id="ARBA00022976"/>
    </source>
</evidence>
<evidence type="ECO:0000256" key="5">
    <source>
        <dbReference type="ARBA" id="ARBA00022989"/>
    </source>
</evidence>
<dbReference type="Pfam" id="PF10251">
    <property type="entry name" value="PEN-2"/>
    <property type="match status" value="1"/>
</dbReference>
<evidence type="ECO:0000256" key="3">
    <source>
        <dbReference type="ARBA" id="ARBA00022692"/>
    </source>
</evidence>
<evidence type="ECO:0000256" key="8">
    <source>
        <dbReference type="SAM" id="Phobius"/>
    </source>
</evidence>
<comment type="similarity">
    <text evidence="2">Belongs to the PEN-2 family.</text>
</comment>
<evidence type="ECO:0000256" key="1">
    <source>
        <dbReference type="ARBA" id="ARBA00004141"/>
    </source>
</evidence>
<evidence type="ECO:0000256" key="7">
    <source>
        <dbReference type="SAM" id="MobiDB-lite"/>
    </source>
</evidence>
<sequence length="196" mass="22811">MQEGNNTSADSEAPAETESSEPDISRAPMTEEQATTALHADAPVARGNAPWERSGTSHLPPTDPIAQKKAAKWLKQNGKPENREERRKRREEERQRKREEEQRLLAQQLESNARRMYIVGFFGLPLVWLVALIYYRQEHKDENGNPRIKQYYRNARFWFIIYTIVFVTWFIVFQVLADELQSINIKFFEGDSPSGL</sequence>
<dbReference type="OrthoDB" id="524898at2759"/>
<name>A0A2V3IST2_9FLOR</name>
<comment type="subcellular location">
    <subcellularLocation>
        <location evidence="1">Membrane</location>
        <topology evidence="1">Multi-pass membrane protein</topology>
    </subcellularLocation>
</comment>
<dbReference type="InterPro" id="IPR019379">
    <property type="entry name" value="Gamma_Secretase_Asp_P_PEN2"/>
</dbReference>
<gene>
    <name evidence="9" type="ORF">BWQ96_05079</name>
</gene>
<keyword evidence="3 8" id="KW-0812">Transmembrane</keyword>
<keyword evidence="4" id="KW-0914">Notch signaling pathway</keyword>
<evidence type="ECO:0000313" key="10">
    <source>
        <dbReference type="Proteomes" id="UP000247409"/>
    </source>
</evidence>
<feature type="transmembrane region" description="Helical" evidence="8">
    <location>
        <begin position="155"/>
        <end position="177"/>
    </location>
</feature>
<feature type="transmembrane region" description="Helical" evidence="8">
    <location>
        <begin position="116"/>
        <end position="135"/>
    </location>
</feature>
<evidence type="ECO:0000313" key="9">
    <source>
        <dbReference type="EMBL" id="PXF45178.1"/>
    </source>
</evidence>
<dbReference type="PANTHER" id="PTHR16318:SF0">
    <property type="entry name" value="GAMMA-SECRETASE SUBUNIT PEN-2"/>
    <property type="match status" value="1"/>
</dbReference>
<proteinExistence type="inferred from homology"/>
<keyword evidence="10" id="KW-1185">Reference proteome</keyword>
<evidence type="ECO:0000256" key="2">
    <source>
        <dbReference type="ARBA" id="ARBA00009607"/>
    </source>
</evidence>
<comment type="caution">
    <text evidence="9">The sequence shown here is derived from an EMBL/GenBank/DDBJ whole genome shotgun (WGS) entry which is preliminary data.</text>
</comment>